<evidence type="ECO:0000313" key="10">
    <source>
        <dbReference type="Proteomes" id="UP000245489"/>
    </source>
</evidence>
<reference evidence="9 10" key="1">
    <citation type="submission" date="2018-05" db="EMBL/GenBank/DDBJ databases">
        <title>Genomic Encyclopedia of Archaeal and Bacterial Type Strains, Phase II (KMG-II): from individual species to whole genera.</title>
        <authorList>
            <person name="Goeker M."/>
        </authorList>
    </citation>
    <scope>NUCLEOTIDE SEQUENCE [LARGE SCALE GENOMIC DNA]</scope>
    <source>
        <strain evidence="9 10">DSM 22214</strain>
    </source>
</reference>
<name>A0A316ECH2_9BACT</name>
<evidence type="ECO:0000256" key="4">
    <source>
        <dbReference type="ARBA" id="ARBA00022692"/>
    </source>
</evidence>
<dbReference type="InterPro" id="IPR023997">
    <property type="entry name" value="TonB-dep_OMP_SusC/RagA_CS"/>
</dbReference>
<dbReference type="Proteomes" id="UP000245489">
    <property type="component" value="Unassembled WGS sequence"/>
</dbReference>
<dbReference type="OrthoDB" id="9768177at2"/>
<dbReference type="GO" id="GO:0009279">
    <property type="term" value="C:cell outer membrane"/>
    <property type="evidence" value="ECO:0007669"/>
    <property type="project" value="UniProtKB-SubCell"/>
</dbReference>
<dbReference type="AlphaFoldDB" id="A0A316ECH2"/>
<dbReference type="EMBL" id="QGGO01000005">
    <property type="protein sequence ID" value="PWK27840.1"/>
    <property type="molecule type" value="Genomic_DNA"/>
</dbReference>
<evidence type="ECO:0000259" key="8">
    <source>
        <dbReference type="Pfam" id="PF07715"/>
    </source>
</evidence>
<dbReference type="InterPro" id="IPR039426">
    <property type="entry name" value="TonB-dep_rcpt-like"/>
</dbReference>
<evidence type="ECO:0000256" key="6">
    <source>
        <dbReference type="ARBA" id="ARBA00023237"/>
    </source>
</evidence>
<dbReference type="Pfam" id="PF07715">
    <property type="entry name" value="Plug"/>
    <property type="match status" value="1"/>
</dbReference>
<comment type="similarity">
    <text evidence="7">Belongs to the TonB-dependent receptor family.</text>
</comment>
<keyword evidence="3 7" id="KW-1134">Transmembrane beta strand</keyword>
<accession>A0A316ECH2</accession>
<gene>
    <name evidence="9" type="ORF">LV89_01247</name>
</gene>
<proteinExistence type="inferred from homology"/>
<evidence type="ECO:0000256" key="2">
    <source>
        <dbReference type="ARBA" id="ARBA00022448"/>
    </source>
</evidence>
<keyword evidence="4 7" id="KW-0812">Transmembrane</keyword>
<keyword evidence="6 7" id="KW-0998">Cell outer membrane</keyword>
<feature type="domain" description="TonB-dependent receptor plug" evidence="8">
    <location>
        <begin position="138"/>
        <end position="260"/>
    </location>
</feature>
<evidence type="ECO:0000256" key="7">
    <source>
        <dbReference type="PROSITE-ProRule" id="PRU01360"/>
    </source>
</evidence>
<dbReference type="NCBIfam" id="TIGR04056">
    <property type="entry name" value="OMP_RagA_SusC"/>
    <property type="match status" value="1"/>
</dbReference>
<dbReference type="InterPro" id="IPR037066">
    <property type="entry name" value="Plug_dom_sf"/>
</dbReference>
<evidence type="ECO:0000313" key="9">
    <source>
        <dbReference type="EMBL" id="PWK27840.1"/>
    </source>
</evidence>
<evidence type="ECO:0000256" key="3">
    <source>
        <dbReference type="ARBA" id="ARBA00022452"/>
    </source>
</evidence>
<keyword evidence="2 7" id="KW-0813">Transport</keyword>
<dbReference type="SUPFAM" id="SSF49464">
    <property type="entry name" value="Carboxypeptidase regulatory domain-like"/>
    <property type="match status" value="1"/>
</dbReference>
<dbReference type="SUPFAM" id="SSF56935">
    <property type="entry name" value="Porins"/>
    <property type="match status" value="1"/>
</dbReference>
<comment type="subcellular location">
    <subcellularLocation>
        <location evidence="1 7">Cell outer membrane</location>
        <topology evidence="1 7">Multi-pass membrane protein</topology>
    </subcellularLocation>
</comment>
<dbReference type="Gene3D" id="2.40.170.20">
    <property type="entry name" value="TonB-dependent receptor, beta-barrel domain"/>
    <property type="match status" value="1"/>
</dbReference>
<dbReference type="InterPro" id="IPR008969">
    <property type="entry name" value="CarboxyPept-like_regulatory"/>
</dbReference>
<evidence type="ECO:0000256" key="1">
    <source>
        <dbReference type="ARBA" id="ARBA00004571"/>
    </source>
</evidence>
<dbReference type="Pfam" id="PF13715">
    <property type="entry name" value="CarbopepD_reg_2"/>
    <property type="match status" value="1"/>
</dbReference>
<evidence type="ECO:0000256" key="5">
    <source>
        <dbReference type="ARBA" id="ARBA00023136"/>
    </source>
</evidence>
<dbReference type="Gene3D" id="2.170.130.10">
    <property type="entry name" value="TonB-dependent receptor, plug domain"/>
    <property type="match status" value="1"/>
</dbReference>
<comment type="caution">
    <text evidence="9">The sequence shown here is derived from an EMBL/GenBank/DDBJ whole genome shotgun (WGS) entry which is preliminary data.</text>
</comment>
<keyword evidence="5 7" id="KW-0472">Membrane</keyword>
<dbReference type="RefSeq" id="WP_109742008.1">
    <property type="nucleotide sequence ID" value="NZ_QGGO01000005.1"/>
</dbReference>
<dbReference type="Gene3D" id="2.60.40.1120">
    <property type="entry name" value="Carboxypeptidase-like, regulatory domain"/>
    <property type="match status" value="1"/>
</dbReference>
<dbReference type="NCBIfam" id="TIGR04057">
    <property type="entry name" value="SusC_RagA_signa"/>
    <property type="match status" value="1"/>
</dbReference>
<organism evidence="9 10">
    <name type="scientific">Arcicella aurantiaca</name>
    <dbReference type="NCBI Taxonomy" id="591202"/>
    <lineage>
        <taxon>Bacteria</taxon>
        <taxon>Pseudomonadati</taxon>
        <taxon>Bacteroidota</taxon>
        <taxon>Cytophagia</taxon>
        <taxon>Cytophagales</taxon>
        <taxon>Flectobacillaceae</taxon>
        <taxon>Arcicella</taxon>
    </lineage>
</organism>
<dbReference type="InterPro" id="IPR036942">
    <property type="entry name" value="Beta-barrel_TonB_sf"/>
</dbReference>
<sequence length="1126" mass="126106">MKKNRTMLHLKWLSPFIICWFYLTNYTYAHTNLITNYALEITVSGKVTEANNVNSGIPGATVREKGTKNGVSANLNGEYTIKVKEGAILIFSAIGYNSKEVVVNKQAKINVSLETDNQALDEVIVTGYQKIDRANFTGAAVKLKTDDIKLAGTIDIGRMLEGRASGVSVQNVSGSFGAAPKIRVRGATSITGENKPLWVIDGVVLEDVVNISNDDLSSGNANTLLGSAVAGLNSDDIESFQILKDASATALYGARAMNGVVVITTKKGRVQPTTINYSSNFSVTLRPSYDSYNIMNSNEQMGVYAELERKGWLTYSDVSRRANSGIYGKMYDLISSYDATTKKFGLENTPEAKSNFLQRYASVNTDWFKILFRNSLTQEHSLSINSGSEAAQYYFSTSVYDDSGWSIADKVRRYTATMRANFNLSKKLSLGFITVGSIREQKAPGSQDRVNNAYQGKYDRDFDINPFSYALNTSRALTAYDENGNLEYFKRDFAPFNIIQESATNYLDLSQLDLKLQLETQYKFNKNLTYNVLGTMRYVNSTRENKTYETSNQANAYRAAESSTVREANKYLYRDPDNPEAEPVVVLPQGGIYKRNEDKLVNYYARHQLNWSKTFDEIHSVNVLLGQEIKFANREEAFFNGFGYQFDKGGIPFTDYRIIKQGLDYNFNYYGLENKRDRYVAFFSNASYAYKNKYIFNGTARIDGSNQLGRSASARYLPTWNISGSWNAKEEDFLKDNDLISRLSLRGTYGLTASMGKVKNSTAIFKNQLTTRPYLSEKESRIYIESLENSELTWEKQYETNIGFDLGLFNNRINLIVDAYQRKGFDLIGRIKTSGVGGQLFKDANYADMKSRGIDIGLSATVLNYKDFQWKTNLNYAINQSEITNLKSLPLIYDLTKQEGGAQQGYPVRSIFSLDFKGLNSNGIPTFVNEKGEVSTIVDIQSQETKYLKYEGSLDPTMFGGFSNSFKYKNWDFNVFVSFQGGNKIRLDSKFSEAYSDLVASPKEFSNRWVLPGDEAKTNIPAIMDARIASLLTGGEYPLTNYNLSSARVVNGDFVRLKNLSLGYTLPLAWATKIGFKGLSAKISATNIMLLYSDKRLLGQDPEFFGSGGVALPVPKQVSFSLKATL</sequence>
<keyword evidence="10" id="KW-1185">Reference proteome</keyword>
<dbReference type="PROSITE" id="PS52016">
    <property type="entry name" value="TONB_DEPENDENT_REC_3"/>
    <property type="match status" value="1"/>
</dbReference>
<dbReference type="InterPro" id="IPR012910">
    <property type="entry name" value="Plug_dom"/>
</dbReference>
<dbReference type="InterPro" id="IPR023996">
    <property type="entry name" value="TonB-dep_OMP_SusC/RagA"/>
</dbReference>
<protein>
    <submittedName>
        <fullName evidence="9">TonB-linked SusC/RagA family outer membrane protein</fullName>
    </submittedName>
</protein>